<dbReference type="SMART" id="SM00167">
    <property type="entry name" value="VPS9"/>
    <property type="match status" value="1"/>
</dbReference>
<evidence type="ECO:0000259" key="8">
    <source>
        <dbReference type="PROSITE" id="PS50018"/>
    </source>
</evidence>
<sequence length="1493" mass="165112">MASPTELVQLASSLREEYIFVRAETQQLSKLNTQLTSSTENLYHQAWIARTQRRALELLLSQRSDLPADSCLHRLNLAAATAPVDGYRVLGYKESSYGECLKVVRENPELLAECLVRGERSNPEKMQEALRIVMGSLYGYGLIPEDQEYSLKLLKSLIEIQLDANSNPRRLLKNVSTFSYAYKIFVENLHETKLYLATALHQPILQVLAEDDSFLDIDASKLPFRFSVEDRKKRFGEEGTEKYEQNLREYRARIVKRLIRLAQRFVQGLVDNLFCFPPSLCWIISQVYERIESQHPSQSTLPSLICTELIFSHFICPAIVQPEPYALTSDIPVSYVARHNLMQVAQILQTLAVSKWEATDPKLRDVYGGFEQGCVWKILDVILEMRTSDILVTPTLPSDSLNRSAVLLSVTELNSLVSFVKETSADKPGSRVPSDIFRNLVHNLAPIEPPKKKEDDYAHAHLNGTVGAMHTSASKQKLKSVLLKSLDIGNSLGEGDLVSSLSSSLDSSGVIAEENQVLVISLGARETGELGLLAEQKVLAMSRKPQKRRTRLSEDHDSFEVGSIVDDEAMSAFSVCSSIPDSVSVAGPGKQLLGLGPNRFDDAAALPIDGLGAVSEEMASHHSVASSVEDVIQNDNLSDVEISPIVSGRASPSVSTGRDTPSPQGGGPALPLNVIDADLAEPAPLIDLVQPRLILPRDLPVTVRRNNREDVPEKFGKFDLPADETRSIMSDAWSTEVAGSDFGNFDPLLPAAAPLLPMNVMDDPVFAIAAAGGFDSDDDRWSVDVAASVSNASQEPLEDRMAELENEPPADPAVFREDPVPFEALPPVLPNPPGKYVSFANDDKFHHYPPEQSFSVGSHNSGGGGNFTDRSRDFEDEDPTLNLPLNVFPPVNMPFENSMGGSVPSSCSSFSNLSGFDSFESDGPNGAAKHPVLEKSASANLFGAAMDSFGQSQQQQQPRNVQFEISPKKPPIPGRKGSLSKETVTVSKEMPARQLSLMAPLATPDRVEIVVGLPSSATPSPHVAKKGSFLKNFAHNLRHKQKRSSGSKFETPPPSVEKLLLSKPSAPALGESPDDILAKYRKKAPASVLLLPASTLPQLVPMTVTDSVENVCMMDFVGISEEVMLETAKRKVRIVLNSFDPGSIPCLKMRLLSKNGSGFDPVLLSFLKIQLSEAISLQDRNLVAQLHEAIRCVKALEGRGIKRLIEALRHDYRSRDVYLTYLIRCRKTLLNSLQHIDKLVSRTKRDSDVCTKFFISSCVSQFLERHDREIRIFVRDFQKLSLSDEKTALVESLLDHLYGHMTNDTLWKSCTEQQGIDARETLERQIMSQIFRSALYPNDDVDIMRDQVLHDHMRKLAKTLTPDHKDLKISKIFHLECPWPSAQAEIATINAYKTPKDKVQCVVRCSCTLMNLLSLAADSSVPAADDFMPALVYVLIRANPPSLLSTIQYVNNFYSSRLAGEESYWWTQFASAIEYIKNMDYSPDDNQGLISFA</sequence>
<comment type="subcellular location">
    <subcellularLocation>
        <location evidence="1">Membrane</location>
        <topology evidence="1">Peripheral membrane protein</topology>
    </subcellularLocation>
</comment>
<dbReference type="Proteomes" id="UP000192578">
    <property type="component" value="Unassembled WGS sequence"/>
</dbReference>
<feature type="region of interest" description="Disordered" evidence="7">
    <location>
        <begin position="848"/>
        <end position="880"/>
    </location>
</feature>
<feature type="domain" description="Ras-GAP" evidence="8">
    <location>
        <begin position="153"/>
        <end position="353"/>
    </location>
</feature>
<dbReference type="InterPro" id="IPR001936">
    <property type="entry name" value="RasGAP_dom"/>
</dbReference>
<comment type="similarity">
    <text evidence="2">Belongs to the GAPVD1 family.</text>
</comment>
<dbReference type="SMART" id="SM00323">
    <property type="entry name" value="RasGAP"/>
    <property type="match status" value="1"/>
</dbReference>
<dbReference type="GO" id="GO:0051049">
    <property type="term" value="P:regulation of transport"/>
    <property type="evidence" value="ECO:0007669"/>
    <property type="project" value="UniProtKB-ARBA"/>
</dbReference>
<dbReference type="Pfam" id="PF02204">
    <property type="entry name" value="VPS9"/>
    <property type="match status" value="1"/>
</dbReference>
<feature type="domain" description="VPS9" evidence="9">
    <location>
        <begin position="1343"/>
        <end position="1485"/>
    </location>
</feature>
<dbReference type="PANTHER" id="PTHR23101:SF25">
    <property type="entry name" value="GTPASE-ACTIVATING PROTEIN AND VPS9 DOMAIN-CONTAINING PROTEIN 1"/>
    <property type="match status" value="1"/>
</dbReference>
<dbReference type="GO" id="GO:0005085">
    <property type="term" value="F:guanyl-nucleotide exchange factor activity"/>
    <property type="evidence" value="ECO:0007669"/>
    <property type="project" value="UniProtKB-KW"/>
</dbReference>
<keyword evidence="6" id="KW-0472">Membrane</keyword>
<dbReference type="InterPro" id="IPR008936">
    <property type="entry name" value="Rho_GTPase_activation_prot"/>
</dbReference>
<gene>
    <name evidence="10" type="ORF">BV898_00705</name>
</gene>
<dbReference type="GO" id="GO:0005096">
    <property type="term" value="F:GTPase activator activity"/>
    <property type="evidence" value="ECO:0007669"/>
    <property type="project" value="UniProtKB-KW"/>
</dbReference>
<dbReference type="InterPro" id="IPR037191">
    <property type="entry name" value="VPS9_dom_sf"/>
</dbReference>
<dbReference type="PANTHER" id="PTHR23101">
    <property type="entry name" value="RAB GDP/GTP EXCHANGE FACTOR"/>
    <property type="match status" value="1"/>
</dbReference>
<dbReference type="SUPFAM" id="SSF109993">
    <property type="entry name" value="VPS9 domain"/>
    <property type="match status" value="1"/>
</dbReference>
<evidence type="ECO:0000256" key="7">
    <source>
        <dbReference type="SAM" id="MobiDB-lite"/>
    </source>
</evidence>
<reference evidence="11" key="1">
    <citation type="submission" date="2017-01" db="EMBL/GenBank/DDBJ databases">
        <title>Comparative genomics of anhydrobiosis in the tardigrade Hypsibius dujardini.</title>
        <authorList>
            <person name="Yoshida Y."/>
            <person name="Koutsovoulos G."/>
            <person name="Laetsch D."/>
            <person name="Stevens L."/>
            <person name="Kumar S."/>
            <person name="Horikawa D."/>
            <person name="Ishino K."/>
            <person name="Komine S."/>
            <person name="Tomita M."/>
            <person name="Blaxter M."/>
            <person name="Arakawa K."/>
        </authorList>
    </citation>
    <scope>NUCLEOTIDE SEQUENCE [LARGE SCALE GENOMIC DNA]</scope>
    <source>
        <strain evidence="11">Z151</strain>
    </source>
</reference>
<dbReference type="PROSITE" id="PS51205">
    <property type="entry name" value="VPS9"/>
    <property type="match status" value="1"/>
</dbReference>
<proteinExistence type="inferred from homology"/>
<keyword evidence="11" id="KW-1185">Reference proteome</keyword>
<comment type="caution">
    <text evidence="10">The sequence shown here is derived from an EMBL/GenBank/DDBJ whole genome shotgun (WGS) entry which is preliminary data.</text>
</comment>
<evidence type="ECO:0000313" key="10">
    <source>
        <dbReference type="EMBL" id="OQV25779.1"/>
    </source>
</evidence>
<dbReference type="InterPro" id="IPR041545">
    <property type="entry name" value="DUF5601"/>
</dbReference>
<evidence type="ECO:0000256" key="5">
    <source>
        <dbReference type="ARBA" id="ARBA00022658"/>
    </source>
</evidence>
<dbReference type="CDD" id="cd05129">
    <property type="entry name" value="RasGAP_RAP6"/>
    <property type="match status" value="1"/>
</dbReference>
<dbReference type="GO" id="GO:0006897">
    <property type="term" value="P:endocytosis"/>
    <property type="evidence" value="ECO:0007669"/>
    <property type="project" value="UniProtKB-KW"/>
</dbReference>
<feature type="region of interest" description="Disordered" evidence="7">
    <location>
        <begin position="643"/>
        <end position="670"/>
    </location>
</feature>
<dbReference type="InterPro" id="IPR003123">
    <property type="entry name" value="VPS9"/>
</dbReference>
<dbReference type="EMBL" id="MTYJ01000002">
    <property type="protein sequence ID" value="OQV25779.1"/>
    <property type="molecule type" value="Genomic_DNA"/>
</dbReference>
<dbReference type="GO" id="GO:0016020">
    <property type="term" value="C:membrane"/>
    <property type="evidence" value="ECO:0007669"/>
    <property type="project" value="UniProtKB-SubCell"/>
</dbReference>
<dbReference type="Gene3D" id="1.10.506.10">
    <property type="entry name" value="GTPase Activation - p120gap, domain 1"/>
    <property type="match status" value="1"/>
</dbReference>
<evidence type="ECO:0000256" key="1">
    <source>
        <dbReference type="ARBA" id="ARBA00004170"/>
    </source>
</evidence>
<dbReference type="GO" id="GO:0005829">
    <property type="term" value="C:cytosol"/>
    <property type="evidence" value="ECO:0007669"/>
    <property type="project" value="TreeGrafter"/>
</dbReference>
<dbReference type="FunFam" id="1.20.1050.80:FF:000001">
    <property type="entry name" value="GTPase-activating protein and VPS9 domain-containing protein 1 isoform X1"/>
    <property type="match status" value="1"/>
</dbReference>
<dbReference type="SUPFAM" id="SSF48350">
    <property type="entry name" value="GTPase activation domain, GAP"/>
    <property type="match status" value="1"/>
</dbReference>
<dbReference type="Gene3D" id="1.20.1050.80">
    <property type="entry name" value="VPS9 domain"/>
    <property type="match status" value="1"/>
</dbReference>
<keyword evidence="5" id="KW-0344">Guanine-nucleotide releasing factor</keyword>
<evidence type="ECO:0000256" key="3">
    <source>
        <dbReference type="ARBA" id="ARBA00022468"/>
    </source>
</evidence>
<dbReference type="OrthoDB" id="10264848at2759"/>
<keyword evidence="4" id="KW-0254">Endocytosis</keyword>
<organism evidence="10 11">
    <name type="scientific">Hypsibius exemplaris</name>
    <name type="common">Freshwater tardigrade</name>
    <dbReference type="NCBI Taxonomy" id="2072580"/>
    <lineage>
        <taxon>Eukaryota</taxon>
        <taxon>Metazoa</taxon>
        <taxon>Ecdysozoa</taxon>
        <taxon>Tardigrada</taxon>
        <taxon>Eutardigrada</taxon>
        <taxon>Parachela</taxon>
        <taxon>Hypsibioidea</taxon>
        <taxon>Hypsibiidae</taxon>
        <taxon>Hypsibius</taxon>
    </lineage>
</organism>
<dbReference type="GO" id="GO:0031267">
    <property type="term" value="F:small GTPase binding"/>
    <property type="evidence" value="ECO:0007669"/>
    <property type="project" value="TreeGrafter"/>
</dbReference>
<dbReference type="InterPro" id="IPR045046">
    <property type="entry name" value="Vps9-like"/>
</dbReference>
<evidence type="ECO:0000256" key="6">
    <source>
        <dbReference type="ARBA" id="ARBA00023136"/>
    </source>
</evidence>
<evidence type="ECO:0000256" key="2">
    <source>
        <dbReference type="ARBA" id="ARBA00008489"/>
    </source>
</evidence>
<protein>
    <submittedName>
        <fullName evidence="10">GTPase-activating protein and VPS9 domain-containing protein 1</fullName>
    </submittedName>
</protein>
<evidence type="ECO:0000256" key="4">
    <source>
        <dbReference type="ARBA" id="ARBA00022583"/>
    </source>
</evidence>
<dbReference type="Pfam" id="PF00616">
    <property type="entry name" value="RasGAP"/>
    <property type="match status" value="1"/>
</dbReference>
<keyword evidence="3" id="KW-0343">GTPase activation</keyword>
<evidence type="ECO:0000313" key="11">
    <source>
        <dbReference type="Proteomes" id="UP000192578"/>
    </source>
</evidence>
<dbReference type="GO" id="GO:0030139">
    <property type="term" value="C:endocytic vesicle"/>
    <property type="evidence" value="ECO:0007669"/>
    <property type="project" value="TreeGrafter"/>
</dbReference>
<evidence type="ECO:0000259" key="9">
    <source>
        <dbReference type="PROSITE" id="PS51205"/>
    </source>
</evidence>
<feature type="compositionally biased region" description="Polar residues" evidence="7">
    <location>
        <begin position="650"/>
        <end position="663"/>
    </location>
</feature>
<dbReference type="PROSITE" id="PS50018">
    <property type="entry name" value="RAS_GTPASE_ACTIV_2"/>
    <property type="match status" value="1"/>
</dbReference>
<name>A0A1W0XE82_HYPEX</name>
<dbReference type="Gene3D" id="1.10.246.120">
    <property type="match status" value="1"/>
</dbReference>
<dbReference type="Pfam" id="PF18151">
    <property type="entry name" value="DUF5601"/>
    <property type="match status" value="1"/>
</dbReference>
<accession>A0A1W0XE82</accession>